<dbReference type="HOGENOM" id="CLU_1090530_0_0_1"/>
<keyword evidence="5 8" id="KW-0175">Coiled coil</keyword>
<evidence type="ECO:0000313" key="10">
    <source>
        <dbReference type="JaponicusDB" id="SJAG_04177"/>
    </source>
</evidence>
<keyword evidence="11" id="KW-1185">Reference proteome</keyword>
<proteinExistence type="inferred from homology"/>
<dbReference type="GO" id="GO:0000775">
    <property type="term" value="C:chromosome, centromeric region"/>
    <property type="evidence" value="ECO:0007669"/>
    <property type="project" value="UniProtKB-SubCell"/>
</dbReference>
<evidence type="ECO:0000256" key="6">
    <source>
        <dbReference type="ARBA" id="ARBA00023242"/>
    </source>
</evidence>
<reference evidence="9 11" key="1">
    <citation type="journal article" date="2011" name="Science">
        <title>Comparative functional genomics of the fission yeasts.</title>
        <authorList>
            <person name="Rhind N."/>
            <person name="Chen Z."/>
            <person name="Yassour M."/>
            <person name="Thompson D.A."/>
            <person name="Haas B.J."/>
            <person name="Habib N."/>
            <person name="Wapinski I."/>
            <person name="Roy S."/>
            <person name="Lin M.F."/>
            <person name="Heiman D.I."/>
            <person name="Young S.K."/>
            <person name="Furuya K."/>
            <person name="Guo Y."/>
            <person name="Pidoux A."/>
            <person name="Chen H.M."/>
            <person name="Robbertse B."/>
            <person name="Goldberg J.M."/>
            <person name="Aoki K."/>
            <person name="Bayne E.H."/>
            <person name="Berlin A.M."/>
            <person name="Desjardins C.A."/>
            <person name="Dobbs E."/>
            <person name="Dukaj L."/>
            <person name="Fan L."/>
            <person name="FitzGerald M.G."/>
            <person name="French C."/>
            <person name="Gujja S."/>
            <person name="Hansen K."/>
            <person name="Keifenheim D."/>
            <person name="Levin J.Z."/>
            <person name="Mosher R.A."/>
            <person name="Mueller C.A."/>
            <person name="Pfiffner J."/>
            <person name="Priest M."/>
            <person name="Russ C."/>
            <person name="Smialowska A."/>
            <person name="Swoboda P."/>
            <person name="Sykes S.M."/>
            <person name="Vaughn M."/>
            <person name="Vengrova S."/>
            <person name="Yoder R."/>
            <person name="Zeng Q."/>
            <person name="Allshire R."/>
            <person name="Baulcombe D."/>
            <person name="Birren B.W."/>
            <person name="Brown W."/>
            <person name="Ekwall K."/>
            <person name="Kellis M."/>
            <person name="Leatherwood J."/>
            <person name="Levin H."/>
            <person name="Margalit H."/>
            <person name="Martienssen R."/>
            <person name="Nieduszynski C.A."/>
            <person name="Spatafora J.W."/>
            <person name="Friedman N."/>
            <person name="Dalgaard J.Z."/>
            <person name="Baumann P."/>
            <person name="Niki H."/>
            <person name="Regev A."/>
            <person name="Nusbaum C."/>
        </authorList>
    </citation>
    <scope>NUCLEOTIDE SEQUENCE [LARGE SCALE GENOMIC DNA]</scope>
    <source>
        <strain evidence="11">yFS275 / FY16936</strain>
    </source>
</reference>
<dbReference type="EMBL" id="KE651167">
    <property type="protein sequence ID" value="EEB09003.1"/>
    <property type="molecule type" value="Genomic_DNA"/>
</dbReference>
<evidence type="ECO:0000256" key="4">
    <source>
        <dbReference type="ARBA" id="ARBA00022454"/>
    </source>
</evidence>
<gene>
    <name evidence="10" type="primary">sim4</name>
    <name evidence="9" type="ORF">SJAG_04177</name>
</gene>
<evidence type="ECO:0000256" key="7">
    <source>
        <dbReference type="ARBA" id="ARBA00023328"/>
    </source>
</evidence>
<sequence>MNKELIAQTVQLLGRKSLDLVPDNYLQGLDRTAENISKKIKQLQSQEVSREEALSAYVGLASDWPLRLLLTKRLLDTNVSELQEQAKRDKNEVHSLEVVTHCLGEQVALAKDLHHHLSLRSQELGAMQRAGSKRSASRRWNDKIKKLTDNYEKTFVFLDEFLDKHITDILQSFHADTQPSAQRTLEGFVQREGSTSSEQMKEVLEALMNCSLEANSSYTIVADPQIRSFLLQSGLCWADPNDASRLRLQEFAAEL</sequence>
<comment type="similarity">
    <text evidence="3">Belongs to the CENP-K/MCM22 family.</text>
</comment>
<dbReference type="OrthoDB" id="5369257at2759"/>
<feature type="coiled-coil region" evidence="8">
    <location>
        <begin position="72"/>
        <end position="99"/>
    </location>
</feature>
<evidence type="ECO:0000256" key="5">
    <source>
        <dbReference type="ARBA" id="ARBA00023054"/>
    </source>
</evidence>
<keyword evidence="4" id="KW-0158">Chromosome</keyword>
<evidence type="ECO:0000256" key="8">
    <source>
        <dbReference type="SAM" id="Coils"/>
    </source>
</evidence>
<dbReference type="OMA" id="LNEEYHQ"/>
<dbReference type="GO" id="GO:0005634">
    <property type="term" value="C:nucleus"/>
    <property type="evidence" value="ECO:0007669"/>
    <property type="project" value="UniProtKB-SubCell"/>
</dbReference>
<dbReference type="Pfam" id="PF11802">
    <property type="entry name" value="CENP-K"/>
    <property type="match status" value="1"/>
</dbReference>
<name>B6K649_SCHJY</name>
<dbReference type="AlphaFoldDB" id="B6K649"/>
<evidence type="ECO:0000313" key="9">
    <source>
        <dbReference type="EMBL" id="EEB09003.1"/>
    </source>
</evidence>
<dbReference type="GO" id="GO:0051382">
    <property type="term" value="P:kinetochore assembly"/>
    <property type="evidence" value="ECO:0007669"/>
    <property type="project" value="InterPro"/>
</dbReference>
<dbReference type="GeneID" id="7050572"/>
<dbReference type="PANTHER" id="PTHR14401">
    <property type="entry name" value="CENTROMERE PROTEIN K"/>
    <property type="match status" value="1"/>
</dbReference>
<protein>
    <submittedName>
        <fullName evidence="9">Kinetochore protein Sim4</fullName>
    </submittedName>
</protein>
<evidence type="ECO:0000313" key="11">
    <source>
        <dbReference type="Proteomes" id="UP000001744"/>
    </source>
</evidence>
<evidence type="ECO:0000256" key="2">
    <source>
        <dbReference type="ARBA" id="ARBA00004584"/>
    </source>
</evidence>
<evidence type="ECO:0000256" key="1">
    <source>
        <dbReference type="ARBA" id="ARBA00004123"/>
    </source>
</evidence>
<keyword evidence="7" id="KW-0137">Centromere</keyword>
<organism evidence="9 11">
    <name type="scientific">Schizosaccharomyces japonicus (strain yFS275 / FY16936)</name>
    <name type="common">Fission yeast</name>
    <dbReference type="NCBI Taxonomy" id="402676"/>
    <lineage>
        <taxon>Eukaryota</taxon>
        <taxon>Fungi</taxon>
        <taxon>Dikarya</taxon>
        <taxon>Ascomycota</taxon>
        <taxon>Taphrinomycotina</taxon>
        <taxon>Schizosaccharomycetes</taxon>
        <taxon>Schizosaccharomycetales</taxon>
        <taxon>Schizosaccharomycetaceae</taxon>
        <taxon>Schizosaccharomyces</taxon>
    </lineage>
</organism>
<dbReference type="RefSeq" id="XP_002175296.1">
    <property type="nucleotide sequence ID" value="XM_002175260.2"/>
</dbReference>
<keyword evidence="6" id="KW-0539">Nucleus</keyword>
<dbReference type="VEuPathDB" id="FungiDB:SJAG_04177"/>
<evidence type="ECO:0000256" key="3">
    <source>
        <dbReference type="ARBA" id="ARBA00005795"/>
    </source>
</evidence>
<dbReference type="STRING" id="402676.B6K649"/>
<dbReference type="Proteomes" id="UP000001744">
    <property type="component" value="Unassembled WGS sequence"/>
</dbReference>
<accession>B6K649</accession>
<dbReference type="InterPro" id="IPR020993">
    <property type="entry name" value="Centromere_CenpK"/>
</dbReference>
<dbReference type="JaponicusDB" id="SJAG_04177">
    <property type="gene designation" value="sim4"/>
</dbReference>
<dbReference type="PANTHER" id="PTHR14401:SF6">
    <property type="entry name" value="CENTROMERE PROTEIN K"/>
    <property type="match status" value="1"/>
</dbReference>
<comment type="subcellular location">
    <subcellularLocation>
        <location evidence="2">Chromosome</location>
        <location evidence="2">Centromere</location>
    </subcellularLocation>
    <subcellularLocation>
        <location evidence="1">Nucleus</location>
    </subcellularLocation>
</comment>